<comment type="caution">
    <text evidence="1">The sequence shown here is derived from an EMBL/GenBank/DDBJ whole genome shotgun (WGS) entry which is preliminary data.</text>
</comment>
<reference evidence="2" key="1">
    <citation type="journal article" date="2023" name="G3 (Bethesda)">
        <title>Genome assembly and association tests identify interacting loci associated with vigor, precocity, and sex in interspecific pistachio rootstocks.</title>
        <authorList>
            <person name="Palmer W."/>
            <person name="Jacygrad E."/>
            <person name="Sagayaradj S."/>
            <person name="Cavanaugh K."/>
            <person name="Han R."/>
            <person name="Bertier L."/>
            <person name="Beede B."/>
            <person name="Kafkas S."/>
            <person name="Golino D."/>
            <person name="Preece J."/>
            <person name="Michelmore R."/>
        </authorList>
    </citation>
    <scope>NUCLEOTIDE SEQUENCE [LARGE SCALE GENOMIC DNA]</scope>
</reference>
<organism evidence="1 2">
    <name type="scientific">Pistacia atlantica</name>
    <dbReference type="NCBI Taxonomy" id="434234"/>
    <lineage>
        <taxon>Eukaryota</taxon>
        <taxon>Viridiplantae</taxon>
        <taxon>Streptophyta</taxon>
        <taxon>Embryophyta</taxon>
        <taxon>Tracheophyta</taxon>
        <taxon>Spermatophyta</taxon>
        <taxon>Magnoliopsida</taxon>
        <taxon>eudicotyledons</taxon>
        <taxon>Gunneridae</taxon>
        <taxon>Pentapetalae</taxon>
        <taxon>rosids</taxon>
        <taxon>malvids</taxon>
        <taxon>Sapindales</taxon>
        <taxon>Anacardiaceae</taxon>
        <taxon>Pistacia</taxon>
    </lineage>
</organism>
<protein>
    <submittedName>
        <fullName evidence="1">Uncharacterized protein</fullName>
    </submittedName>
</protein>
<sequence>MVSSRPNLLFHYNLVLSLKAKDTLCSEAVNWLQLSPSTHLWQSSRPTFGNGVKNSPTSIRMTSGCAEKYAMTFNLEDGTTEWFLSVIFYPLPRWHFPEFTAELPS</sequence>
<proteinExistence type="predicted"/>
<evidence type="ECO:0000313" key="1">
    <source>
        <dbReference type="EMBL" id="KAJ0079505.1"/>
    </source>
</evidence>
<name>A0ACC0ZWD6_9ROSI</name>
<dbReference type="EMBL" id="CM047909">
    <property type="protein sequence ID" value="KAJ0079505.1"/>
    <property type="molecule type" value="Genomic_DNA"/>
</dbReference>
<gene>
    <name evidence="1" type="ORF">Patl1_24492</name>
</gene>
<accession>A0ACC0ZWD6</accession>
<keyword evidence="2" id="KW-1185">Reference proteome</keyword>
<evidence type="ECO:0000313" key="2">
    <source>
        <dbReference type="Proteomes" id="UP001164250"/>
    </source>
</evidence>
<dbReference type="Proteomes" id="UP001164250">
    <property type="component" value="Chromosome 13"/>
</dbReference>